<keyword evidence="7" id="KW-0862">Zinc</keyword>
<dbReference type="CDD" id="cd16833">
    <property type="entry name" value="YfiH"/>
    <property type="match status" value="1"/>
</dbReference>
<comment type="similarity">
    <text evidence="3 12">Belongs to the purine nucleoside phosphorylase YfiH/LACC1 family.</text>
</comment>
<keyword evidence="14" id="KW-1185">Reference proteome</keyword>
<evidence type="ECO:0000256" key="11">
    <source>
        <dbReference type="ARBA" id="ARBA00049893"/>
    </source>
</evidence>
<sequence>MYHFRSTLDPVDLAFTDRFGGVSAAPFDELNLSVAGDDDERAKAENHRLLLTDFAPGARLADLYQVHGRDVVVAEPGDVDAWGRPHADGIVTTSYDVVLMVRAADCVPVLLADVEAGVIGAAHAGRQGMALGVVPATVDRMRDLGAEHLTAWIGPSICGRCYEVPAALRDEVSSVEPASAATTSWGTPALDVAAGVRAQLERAGVRVEVVGGCTREHHDLYSYRRDGSGAGRQAGLIRLRRSAA</sequence>
<protein>
    <recommendedName>
        <fullName evidence="12">Purine nucleoside phosphorylase</fullName>
    </recommendedName>
</protein>
<evidence type="ECO:0000256" key="12">
    <source>
        <dbReference type="RuleBase" id="RU361274"/>
    </source>
</evidence>
<dbReference type="InterPro" id="IPR003730">
    <property type="entry name" value="Cu_polyphenol_OxRdtase"/>
</dbReference>
<dbReference type="NCBIfam" id="TIGR00726">
    <property type="entry name" value="peptidoglycan editing factor PgeF"/>
    <property type="match status" value="1"/>
</dbReference>
<comment type="catalytic activity">
    <reaction evidence="9">
        <text>adenosine + H2O + H(+) = inosine + NH4(+)</text>
        <dbReference type="Rhea" id="RHEA:24408"/>
        <dbReference type="ChEBI" id="CHEBI:15377"/>
        <dbReference type="ChEBI" id="CHEBI:15378"/>
        <dbReference type="ChEBI" id="CHEBI:16335"/>
        <dbReference type="ChEBI" id="CHEBI:17596"/>
        <dbReference type="ChEBI" id="CHEBI:28938"/>
        <dbReference type="EC" id="3.5.4.4"/>
    </reaction>
    <physiologicalReaction direction="left-to-right" evidence="9">
        <dbReference type="Rhea" id="RHEA:24409"/>
    </physiologicalReaction>
</comment>
<evidence type="ECO:0000256" key="6">
    <source>
        <dbReference type="ARBA" id="ARBA00022801"/>
    </source>
</evidence>
<comment type="function">
    <text evidence="2">Purine nucleoside enzyme that catalyzes the phosphorolysis of adenosine and inosine nucleosides, yielding D-ribose 1-phosphate and the respective free bases, adenine and hypoxanthine. Also catalyzes the phosphorolysis of S-methyl-5'-thioadenosine into adenine and S-methyl-5-thio-alpha-D-ribose 1-phosphate. Also has adenosine deaminase activity.</text>
</comment>
<organism evidence="13 14">
    <name type="scientific">Nocardioides panacihumi</name>
    <dbReference type="NCBI Taxonomy" id="400774"/>
    <lineage>
        <taxon>Bacteria</taxon>
        <taxon>Bacillati</taxon>
        <taxon>Actinomycetota</taxon>
        <taxon>Actinomycetes</taxon>
        <taxon>Propionibacteriales</taxon>
        <taxon>Nocardioidaceae</taxon>
        <taxon>Nocardioides</taxon>
    </lineage>
</organism>
<evidence type="ECO:0000256" key="4">
    <source>
        <dbReference type="ARBA" id="ARBA00022679"/>
    </source>
</evidence>
<keyword evidence="8" id="KW-0186">Copper</keyword>
<dbReference type="SUPFAM" id="SSF64438">
    <property type="entry name" value="CNF1/YfiH-like putative cysteine hydrolases"/>
    <property type="match status" value="1"/>
</dbReference>
<dbReference type="InterPro" id="IPR011324">
    <property type="entry name" value="Cytotoxic_necrot_fac-like_cat"/>
</dbReference>
<comment type="catalytic activity">
    <reaction evidence="11">
        <text>S-methyl-5'-thioadenosine + phosphate = 5-(methylsulfanyl)-alpha-D-ribose 1-phosphate + adenine</text>
        <dbReference type="Rhea" id="RHEA:11852"/>
        <dbReference type="ChEBI" id="CHEBI:16708"/>
        <dbReference type="ChEBI" id="CHEBI:17509"/>
        <dbReference type="ChEBI" id="CHEBI:43474"/>
        <dbReference type="ChEBI" id="CHEBI:58533"/>
        <dbReference type="EC" id="2.4.2.28"/>
    </reaction>
    <physiologicalReaction direction="left-to-right" evidence="11">
        <dbReference type="Rhea" id="RHEA:11853"/>
    </physiologicalReaction>
</comment>
<accession>A0ABN2R086</accession>
<comment type="catalytic activity">
    <reaction evidence="1">
        <text>inosine + phosphate = alpha-D-ribose 1-phosphate + hypoxanthine</text>
        <dbReference type="Rhea" id="RHEA:27646"/>
        <dbReference type="ChEBI" id="CHEBI:17368"/>
        <dbReference type="ChEBI" id="CHEBI:17596"/>
        <dbReference type="ChEBI" id="CHEBI:43474"/>
        <dbReference type="ChEBI" id="CHEBI:57720"/>
        <dbReference type="EC" id="2.4.2.1"/>
    </reaction>
    <physiologicalReaction direction="left-to-right" evidence="1">
        <dbReference type="Rhea" id="RHEA:27647"/>
    </physiologicalReaction>
</comment>
<comment type="caution">
    <text evidence="13">The sequence shown here is derived from an EMBL/GenBank/DDBJ whole genome shotgun (WGS) entry which is preliminary data.</text>
</comment>
<comment type="catalytic activity">
    <reaction evidence="10">
        <text>adenosine + phosphate = alpha-D-ribose 1-phosphate + adenine</text>
        <dbReference type="Rhea" id="RHEA:27642"/>
        <dbReference type="ChEBI" id="CHEBI:16335"/>
        <dbReference type="ChEBI" id="CHEBI:16708"/>
        <dbReference type="ChEBI" id="CHEBI:43474"/>
        <dbReference type="ChEBI" id="CHEBI:57720"/>
        <dbReference type="EC" id="2.4.2.1"/>
    </reaction>
    <physiologicalReaction direction="left-to-right" evidence="10">
        <dbReference type="Rhea" id="RHEA:27643"/>
    </physiologicalReaction>
</comment>
<keyword evidence="6" id="KW-0378">Hydrolase</keyword>
<dbReference type="RefSeq" id="WP_344044812.1">
    <property type="nucleotide sequence ID" value="NZ_BAAAPB010000002.1"/>
</dbReference>
<keyword evidence="5" id="KW-0479">Metal-binding</keyword>
<evidence type="ECO:0000256" key="2">
    <source>
        <dbReference type="ARBA" id="ARBA00003215"/>
    </source>
</evidence>
<reference evidence="13 14" key="1">
    <citation type="journal article" date="2019" name="Int. J. Syst. Evol. Microbiol.">
        <title>The Global Catalogue of Microorganisms (GCM) 10K type strain sequencing project: providing services to taxonomists for standard genome sequencing and annotation.</title>
        <authorList>
            <consortium name="The Broad Institute Genomics Platform"/>
            <consortium name="The Broad Institute Genome Sequencing Center for Infectious Disease"/>
            <person name="Wu L."/>
            <person name="Ma J."/>
        </authorList>
    </citation>
    <scope>NUCLEOTIDE SEQUENCE [LARGE SCALE GENOMIC DNA]</scope>
    <source>
        <strain evidence="13 14">JCM 15309</strain>
    </source>
</reference>
<dbReference type="Proteomes" id="UP001500571">
    <property type="component" value="Unassembled WGS sequence"/>
</dbReference>
<dbReference type="InterPro" id="IPR038371">
    <property type="entry name" value="Cu_polyphenol_OxRdtase_sf"/>
</dbReference>
<dbReference type="Gene3D" id="3.60.140.10">
    <property type="entry name" value="CNF1/YfiH-like putative cysteine hydrolases"/>
    <property type="match status" value="1"/>
</dbReference>
<name>A0ABN2R086_9ACTN</name>
<evidence type="ECO:0000256" key="1">
    <source>
        <dbReference type="ARBA" id="ARBA00000553"/>
    </source>
</evidence>
<proteinExistence type="inferred from homology"/>
<dbReference type="PANTHER" id="PTHR30616:SF2">
    <property type="entry name" value="PURINE NUCLEOSIDE PHOSPHORYLASE LACC1"/>
    <property type="match status" value="1"/>
</dbReference>
<dbReference type="Pfam" id="PF02578">
    <property type="entry name" value="Cu-oxidase_4"/>
    <property type="match status" value="1"/>
</dbReference>
<evidence type="ECO:0000313" key="13">
    <source>
        <dbReference type="EMBL" id="GAA1961332.1"/>
    </source>
</evidence>
<keyword evidence="4" id="KW-0808">Transferase</keyword>
<evidence type="ECO:0000256" key="5">
    <source>
        <dbReference type="ARBA" id="ARBA00022723"/>
    </source>
</evidence>
<evidence type="ECO:0000256" key="10">
    <source>
        <dbReference type="ARBA" id="ARBA00048968"/>
    </source>
</evidence>
<dbReference type="EMBL" id="BAAAPB010000002">
    <property type="protein sequence ID" value="GAA1961332.1"/>
    <property type="molecule type" value="Genomic_DNA"/>
</dbReference>
<evidence type="ECO:0000256" key="8">
    <source>
        <dbReference type="ARBA" id="ARBA00023008"/>
    </source>
</evidence>
<evidence type="ECO:0000313" key="14">
    <source>
        <dbReference type="Proteomes" id="UP001500571"/>
    </source>
</evidence>
<evidence type="ECO:0000256" key="9">
    <source>
        <dbReference type="ARBA" id="ARBA00047989"/>
    </source>
</evidence>
<evidence type="ECO:0000256" key="3">
    <source>
        <dbReference type="ARBA" id="ARBA00007353"/>
    </source>
</evidence>
<gene>
    <name evidence="13" type="primary">pgeF</name>
    <name evidence="13" type="ORF">GCM10009798_21370</name>
</gene>
<evidence type="ECO:0000256" key="7">
    <source>
        <dbReference type="ARBA" id="ARBA00022833"/>
    </source>
</evidence>
<dbReference type="PANTHER" id="PTHR30616">
    <property type="entry name" value="UNCHARACTERIZED PROTEIN YFIH"/>
    <property type="match status" value="1"/>
</dbReference>